<feature type="domain" description="DUF4232" evidence="2">
    <location>
        <begin position="81"/>
        <end position="205"/>
    </location>
</feature>
<evidence type="ECO:0000256" key="1">
    <source>
        <dbReference type="SAM" id="Coils"/>
    </source>
</evidence>
<dbReference type="Pfam" id="PF14016">
    <property type="entry name" value="DUF4232"/>
    <property type="match status" value="1"/>
</dbReference>
<dbReference type="PaxDb" id="67767-A0A0J7MYS9"/>
<evidence type="ECO:0000313" key="4">
    <source>
        <dbReference type="Proteomes" id="UP000036403"/>
    </source>
</evidence>
<feature type="coiled-coil region" evidence="1">
    <location>
        <begin position="37"/>
        <end position="64"/>
    </location>
</feature>
<evidence type="ECO:0000259" key="2">
    <source>
        <dbReference type="Pfam" id="PF14016"/>
    </source>
</evidence>
<dbReference type="EMBL" id="LBMM01013551">
    <property type="protein sequence ID" value="KMQ85585.1"/>
    <property type="molecule type" value="Genomic_DNA"/>
</dbReference>
<proteinExistence type="predicted"/>
<dbReference type="AlphaFoldDB" id="A0A0J7MYS9"/>
<sequence length="236" mass="25208">MELRTMSKKQGFFILAGVGIGLVSGLSPLTAKANVFTTDAKQDLKAAEKKLESAQTKLDKEVKGDKASTASVTTAFRTVPCKPDAITVKFNHGNGEFTGMSHDGAELTVMNTGSKTCSVPGRLDVDFLTHGKKPLPITVQNIKGFTPGPVVAPVVLAHGAKAKTNLRWVSCKVFDKNVCYKPHFVAVKIQGQEVRAPFKIRICGDKAKGGAVYETGYLHPVILKKAAAQPAKKCKA</sequence>
<reference evidence="3 4" key="1">
    <citation type="submission" date="2015-04" db="EMBL/GenBank/DDBJ databases">
        <title>Lasius niger genome sequencing.</title>
        <authorList>
            <person name="Konorov E.A."/>
            <person name="Nikitin M.A."/>
            <person name="Kirill M.V."/>
            <person name="Chang P."/>
        </authorList>
    </citation>
    <scope>NUCLEOTIDE SEQUENCE [LARGE SCALE GENOMIC DNA]</scope>
    <source>
        <tissue evidence="3">Whole</tissue>
    </source>
</reference>
<protein>
    <recommendedName>
        <fullName evidence="2">DUF4232 domain-containing protein</fullName>
    </recommendedName>
</protein>
<evidence type="ECO:0000313" key="3">
    <source>
        <dbReference type="EMBL" id="KMQ85585.1"/>
    </source>
</evidence>
<comment type="caution">
    <text evidence="3">The sequence shown here is derived from an EMBL/GenBank/DDBJ whole genome shotgun (WGS) entry which is preliminary data.</text>
</comment>
<dbReference type="Proteomes" id="UP000036403">
    <property type="component" value="Unassembled WGS sequence"/>
</dbReference>
<accession>A0A0J7MYS9</accession>
<dbReference type="InterPro" id="IPR025326">
    <property type="entry name" value="DUF4232"/>
</dbReference>
<keyword evidence="4" id="KW-1185">Reference proteome</keyword>
<gene>
    <name evidence="3" type="ORF">RF55_15767</name>
</gene>
<keyword evidence="1" id="KW-0175">Coiled coil</keyword>
<organism evidence="3 4">
    <name type="scientific">Lasius niger</name>
    <name type="common">Black garden ant</name>
    <dbReference type="NCBI Taxonomy" id="67767"/>
    <lineage>
        <taxon>Eukaryota</taxon>
        <taxon>Metazoa</taxon>
        <taxon>Ecdysozoa</taxon>
        <taxon>Arthropoda</taxon>
        <taxon>Hexapoda</taxon>
        <taxon>Insecta</taxon>
        <taxon>Pterygota</taxon>
        <taxon>Neoptera</taxon>
        <taxon>Endopterygota</taxon>
        <taxon>Hymenoptera</taxon>
        <taxon>Apocrita</taxon>
        <taxon>Aculeata</taxon>
        <taxon>Formicoidea</taxon>
        <taxon>Formicidae</taxon>
        <taxon>Formicinae</taxon>
        <taxon>Lasius</taxon>
        <taxon>Lasius</taxon>
    </lineage>
</organism>
<name>A0A0J7MYS9_LASNI</name>